<keyword evidence="10" id="KW-0675">Receptor</keyword>
<evidence type="ECO:0000259" key="14">
    <source>
        <dbReference type="PROSITE" id="PS50262"/>
    </source>
</evidence>
<proteinExistence type="predicted"/>
<evidence type="ECO:0000256" key="12">
    <source>
        <dbReference type="ARBA" id="ARBA00023224"/>
    </source>
</evidence>
<reference evidence="15" key="2">
    <citation type="submission" date="2025-09" db="UniProtKB">
        <authorList>
            <consortium name="Ensembl"/>
        </authorList>
    </citation>
    <scope>IDENTIFICATION</scope>
</reference>
<feature type="transmembrane region" description="Helical" evidence="13">
    <location>
        <begin position="12"/>
        <end position="39"/>
    </location>
</feature>
<dbReference type="STRING" id="9545.ENSMNEP00000046085"/>
<dbReference type="InterPro" id="IPR017452">
    <property type="entry name" value="GPCR_Rhodpsn_7TM"/>
</dbReference>
<evidence type="ECO:0000256" key="8">
    <source>
        <dbReference type="ARBA" id="ARBA00023136"/>
    </source>
</evidence>
<evidence type="ECO:0000256" key="5">
    <source>
        <dbReference type="ARBA" id="ARBA00022725"/>
    </source>
</evidence>
<evidence type="ECO:0000313" key="16">
    <source>
        <dbReference type="Proteomes" id="UP000233120"/>
    </source>
</evidence>
<keyword evidence="9" id="KW-1015">Disulfide bond</keyword>
<dbReference type="PROSITE" id="PS50262">
    <property type="entry name" value="G_PROTEIN_RECEP_F1_2"/>
    <property type="match status" value="1"/>
</dbReference>
<feature type="transmembrane region" description="Helical" evidence="13">
    <location>
        <begin position="235"/>
        <end position="255"/>
    </location>
</feature>
<feature type="domain" description="G-protein coupled receptors family 1 profile" evidence="14">
    <location>
        <begin position="74"/>
        <end position="253"/>
    </location>
</feature>
<dbReference type="Gene3D" id="1.20.1070.10">
    <property type="entry name" value="Rhodopsin 7-helix transmembrane proteins"/>
    <property type="match status" value="2"/>
</dbReference>
<evidence type="ECO:0000256" key="2">
    <source>
        <dbReference type="ARBA" id="ARBA00022475"/>
    </source>
</evidence>
<evidence type="ECO:0000256" key="6">
    <source>
        <dbReference type="ARBA" id="ARBA00022989"/>
    </source>
</evidence>
<dbReference type="Proteomes" id="UP000233120">
    <property type="component" value="Unassembled WGS sequence"/>
</dbReference>
<keyword evidence="16" id="KW-1185">Reference proteome</keyword>
<evidence type="ECO:0000256" key="13">
    <source>
        <dbReference type="SAM" id="Phobius"/>
    </source>
</evidence>
<dbReference type="GO" id="GO:0004930">
    <property type="term" value="F:G protein-coupled receptor activity"/>
    <property type="evidence" value="ECO:0007669"/>
    <property type="project" value="UniProtKB-KW"/>
</dbReference>
<evidence type="ECO:0000256" key="9">
    <source>
        <dbReference type="ARBA" id="ARBA00023157"/>
    </source>
</evidence>
<evidence type="ECO:0000313" key="15">
    <source>
        <dbReference type="Ensembl" id="ENSMNEP00000046085.1"/>
    </source>
</evidence>
<dbReference type="GeneTree" id="ENSGT01140000282520"/>
<evidence type="ECO:0000256" key="3">
    <source>
        <dbReference type="ARBA" id="ARBA00022606"/>
    </source>
</evidence>
<dbReference type="GO" id="GO:0005886">
    <property type="term" value="C:plasma membrane"/>
    <property type="evidence" value="ECO:0007669"/>
    <property type="project" value="UniProtKB-SubCell"/>
</dbReference>
<sequence length="285" mass="31553">MEWRNHSGRVSEFVLLGFPAPVPLQVLLFALLLLAYVLVLTENTLVIMAVRNHSTLHKLTYFFLANMSFLEIWYVTVTIPEMLAGFDHGRLISFEGFIVSGQLCVQMAAGSWAGGFGISMVKVFLISHLSYCGPNIINHFFCDVSPLLNLSCTDMSTAELTDFILAIFILLGPLSVTGASYMAITGAVMHIPSAAGRYKAFSTCVSHLTVVIIFYAAGIFLYARPKALSAFDINKLVSVLYAVIIPLLNPIIYCLHNQEVKRVLCCTLHLYQCQDPHPKKAIRNV</sequence>
<name>A0A2K6ED49_MACNE</name>
<dbReference type="OMA" id="MAIRNHP"/>
<dbReference type="PRINTS" id="PR00237">
    <property type="entry name" value="GPCRRHODOPSN"/>
</dbReference>
<keyword evidence="2" id="KW-1003">Cell membrane</keyword>
<dbReference type="PRINTS" id="PR00245">
    <property type="entry name" value="OLFACTORYR"/>
</dbReference>
<evidence type="ECO:0000256" key="7">
    <source>
        <dbReference type="ARBA" id="ARBA00023040"/>
    </source>
</evidence>
<keyword evidence="5" id="KW-0552">Olfaction</keyword>
<keyword evidence="12" id="KW-0807">Transducer</keyword>
<dbReference type="Pfam" id="PF13853">
    <property type="entry name" value="7tm_4"/>
    <property type="match status" value="1"/>
</dbReference>
<evidence type="ECO:0000256" key="4">
    <source>
        <dbReference type="ARBA" id="ARBA00022692"/>
    </source>
</evidence>
<protein>
    <submittedName>
        <fullName evidence="15">Olfactory receptor family 6 subfamily A member 2</fullName>
    </submittedName>
</protein>
<dbReference type="InterPro" id="IPR050939">
    <property type="entry name" value="Olfactory_GPCR1"/>
</dbReference>
<dbReference type="AlphaFoldDB" id="A0A2K6ED49"/>
<evidence type="ECO:0000256" key="11">
    <source>
        <dbReference type="ARBA" id="ARBA00023180"/>
    </source>
</evidence>
<dbReference type="InterPro" id="IPR000725">
    <property type="entry name" value="Olfact_rcpt"/>
</dbReference>
<keyword evidence="11" id="KW-0325">Glycoprotein</keyword>
<organism evidence="15 16">
    <name type="scientific">Macaca nemestrina</name>
    <name type="common">Pig-tailed macaque</name>
    <dbReference type="NCBI Taxonomy" id="9545"/>
    <lineage>
        <taxon>Eukaryota</taxon>
        <taxon>Metazoa</taxon>
        <taxon>Chordata</taxon>
        <taxon>Craniata</taxon>
        <taxon>Vertebrata</taxon>
        <taxon>Euteleostomi</taxon>
        <taxon>Mammalia</taxon>
        <taxon>Eutheria</taxon>
        <taxon>Euarchontoglires</taxon>
        <taxon>Primates</taxon>
        <taxon>Haplorrhini</taxon>
        <taxon>Catarrhini</taxon>
        <taxon>Cercopithecidae</taxon>
        <taxon>Cercopithecinae</taxon>
        <taxon>Macaca</taxon>
    </lineage>
</organism>
<comment type="subcellular location">
    <subcellularLocation>
        <location evidence="1">Cell membrane</location>
        <topology evidence="1">Multi-pass membrane protein</topology>
    </subcellularLocation>
</comment>
<feature type="transmembrane region" description="Helical" evidence="13">
    <location>
        <begin position="59"/>
        <end position="79"/>
    </location>
</feature>
<keyword evidence="6 13" id="KW-1133">Transmembrane helix</keyword>
<reference evidence="15" key="1">
    <citation type="submission" date="2025-08" db="UniProtKB">
        <authorList>
            <consortium name="Ensembl"/>
        </authorList>
    </citation>
    <scope>IDENTIFICATION</scope>
</reference>
<keyword evidence="8 13" id="KW-0472">Membrane</keyword>
<feature type="transmembrane region" description="Helical" evidence="13">
    <location>
        <begin position="200"/>
        <end position="223"/>
    </location>
</feature>
<dbReference type="InterPro" id="IPR000276">
    <property type="entry name" value="GPCR_Rhodpsn"/>
</dbReference>
<evidence type="ECO:0000256" key="10">
    <source>
        <dbReference type="ARBA" id="ARBA00023170"/>
    </source>
</evidence>
<keyword evidence="4 13" id="KW-0812">Transmembrane</keyword>
<feature type="transmembrane region" description="Helical" evidence="13">
    <location>
        <begin position="163"/>
        <end position="188"/>
    </location>
</feature>
<dbReference type="SUPFAM" id="SSF81321">
    <property type="entry name" value="Family A G protein-coupled receptor-like"/>
    <property type="match status" value="1"/>
</dbReference>
<dbReference type="PANTHER" id="PTHR24242">
    <property type="entry name" value="G-PROTEIN COUPLED RECEPTOR"/>
    <property type="match status" value="1"/>
</dbReference>
<evidence type="ECO:0000256" key="1">
    <source>
        <dbReference type="ARBA" id="ARBA00004651"/>
    </source>
</evidence>
<keyword evidence="3" id="KW-0716">Sensory transduction</keyword>
<keyword evidence="7" id="KW-0297">G-protein coupled receptor</keyword>
<gene>
    <name evidence="15" type="primary">OR6A2</name>
</gene>
<accession>A0A2K6ED49</accession>
<dbReference type="PANTHER" id="PTHR24242:SF359">
    <property type="entry name" value="ODORANT RECEPTOR-RELATED"/>
    <property type="match status" value="1"/>
</dbReference>
<dbReference type="Ensembl" id="ENSMNET00000070599.1">
    <property type="protein sequence ID" value="ENSMNEP00000046085.1"/>
    <property type="gene ID" value="ENSMNEG00000045505.1"/>
</dbReference>
<dbReference type="GO" id="GO:0004984">
    <property type="term" value="F:olfactory receptor activity"/>
    <property type="evidence" value="ECO:0007669"/>
    <property type="project" value="InterPro"/>
</dbReference>